<dbReference type="EMBL" id="FRCP01000011">
    <property type="protein sequence ID" value="SHM51508.1"/>
    <property type="molecule type" value="Genomic_DNA"/>
</dbReference>
<dbReference type="RefSeq" id="WP_073287631.1">
    <property type="nucleotide sequence ID" value="NZ_FRCP01000011.1"/>
</dbReference>
<evidence type="ECO:0000256" key="5">
    <source>
        <dbReference type="SAM" id="Coils"/>
    </source>
</evidence>
<dbReference type="Gene3D" id="3.40.50.720">
    <property type="entry name" value="NAD(P)-binding Rossmann-like Domain"/>
    <property type="match status" value="1"/>
</dbReference>
<dbReference type="InterPro" id="IPR013968">
    <property type="entry name" value="PKS_KR"/>
</dbReference>
<dbReference type="InterPro" id="IPR042104">
    <property type="entry name" value="PKS_dehydratase_sf"/>
</dbReference>
<evidence type="ECO:0000256" key="2">
    <source>
        <dbReference type="ARBA" id="ARBA00022553"/>
    </source>
</evidence>
<dbReference type="PROSITE" id="PS52004">
    <property type="entry name" value="KS3_2"/>
    <property type="match status" value="1"/>
</dbReference>
<keyword evidence="2" id="KW-0597">Phosphoprotein</keyword>
<dbReference type="OrthoDB" id="1983847at2"/>
<dbReference type="InterPro" id="IPR020807">
    <property type="entry name" value="PKS_DH"/>
</dbReference>
<dbReference type="InterPro" id="IPR016039">
    <property type="entry name" value="Thiolase-like"/>
</dbReference>
<dbReference type="InterPro" id="IPR036291">
    <property type="entry name" value="NAD(P)-bd_dom_sf"/>
</dbReference>
<reference evidence="9 10" key="1">
    <citation type="submission" date="2016-11" db="EMBL/GenBank/DDBJ databases">
        <authorList>
            <person name="Jaros S."/>
            <person name="Januszkiewicz K."/>
            <person name="Wedrychowicz H."/>
        </authorList>
    </citation>
    <scope>NUCLEOTIDE SEQUENCE [LARGE SCALE GENOMIC DNA]</scope>
    <source>
        <strain evidence="9 10">DSM 15930</strain>
    </source>
</reference>
<dbReference type="InterPro" id="IPR014031">
    <property type="entry name" value="Ketoacyl_synth_C"/>
</dbReference>
<keyword evidence="10" id="KW-1185">Reference proteome</keyword>
<dbReference type="SUPFAM" id="SSF53901">
    <property type="entry name" value="Thiolase-like"/>
    <property type="match status" value="1"/>
</dbReference>
<dbReference type="SMART" id="SM00826">
    <property type="entry name" value="PKS_DH"/>
    <property type="match status" value="1"/>
</dbReference>
<dbReference type="GO" id="GO:0004312">
    <property type="term" value="F:fatty acid synthase activity"/>
    <property type="evidence" value="ECO:0007669"/>
    <property type="project" value="TreeGrafter"/>
</dbReference>
<keyword evidence="3" id="KW-0808">Transferase</keyword>
<feature type="active site" description="Proton acceptor; for dehydratase activity" evidence="4">
    <location>
        <position position="715"/>
    </location>
</feature>
<dbReference type="PANTHER" id="PTHR43775">
    <property type="entry name" value="FATTY ACID SYNTHASE"/>
    <property type="match status" value="1"/>
</dbReference>
<protein>
    <submittedName>
        <fullName evidence="9">Ketoacyl-synthetase C-terminal extension</fullName>
    </submittedName>
</protein>
<feature type="active site" description="Proton donor; for dehydratase activity" evidence="4">
    <location>
        <position position="885"/>
    </location>
</feature>
<dbReference type="PANTHER" id="PTHR43775:SF37">
    <property type="entry name" value="SI:DKEY-61P9.11"/>
    <property type="match status" value="1"/>
</dbReference>
<evidence type="ECO:0000313" key="10">
    <source>
        <dbReference type="Proteomes" id="UP000184038"/>
    </source>
</evidence>
<evidence type="ECO:0000313" key="9">
    <source>
        <dbReference type="EMBL" id="SHM51508.1"/>
    </source>
</evidence>
<dbReference type="InterPro" id="IPR049551">
    <property type="entry name" value="PKS_DH_C"/>
</dbReference>
<evidence type="ECO:0000259" key="7">
    <source>
        <dbReference type="PROSITE" id="PS52004"/>
    </source>
</evidence>
<organism evidence="9 10">
    <name type="scientific">Anaerosporobacter mobilis DSM 15930</name>
    <dbReference type="NCBI Taxonomy" id="1120996"/>
    <lineage>
        <taxon>Bacteria</taxon>
        <taxon>Bacillati</taxon>
        <taxon>Bacillota</taxon>
        <taxon>Clostridia</taxon>
        <taxon>Lachnospirales</taxon>
        <taxon>Lachnospiraceae</taxon>
        <taxon>Anaerosporobacter</taxon>
    </lineage>
</organism>
<dbReference type="InterPro" id="IPR049490">
    <property type="entry name" value="C883_1060-like_KR_N"/>
</dbReference>
<keyword evidence="1" id="KW-0596">Phosphopantetheine</keyword>
<dbReference type="GO" id="GO:0006633">
    <property type="term" value="P:fatty acid biosynthetic process"/>
    <property type="evidence" value="ECO:0007669"/>
    <property type="project" value="InterPro"/>
</dbReference>
<dbReference type="InterPro" id="IPR049552">
    <property type="entry name" value="PKS_DH_N"/>
</dbReference>
<dbReference type="Pfam" id="PF21089">
    <property type="entry name" value="PKS_DH_N"/>
    <property type="match status" value="1"/>
</dbReference>
<dbReference type="SMART" id="SM00825">
    <property type="entry name" value="PKS_KS"/>
    <property type="match status" value="1"/>
</dbReference>
<dbReference type="InterPro" id="IPR036736">
    <property type="entry name" value="ACP-like_sf"/>
</dbReference>
<evidence type="ECO:0000259" key="6">
    <source>
        <dbReference type="PROSITE" id="PS50075"/>
    </source>
</evidence>
<dbReference type="Proteomes" id="UP000184038">
    <property type="component" value="Unassembled WGS sequence"/>
</dbReference>
<evidence type="ECO:0000259" key="8">
    <source>
        <dbReference type="PROSITE" id="PS52019"/>
    </source>
</evidence>
<feature type="domain" description="PKS/mFAS DH" evidence="8">
    <location>
        <begin position="684"/>
        <end position="966"/>
    </location>
</feature>
<feature type="region of interest" description="N-terminal hotdog fold" evidence="4">
    <location>
        <begin position="684"/>
        <end position="810"/>
    </location>
</feature>
<dbReference type="Pfam" id="PF02801">
    <property type="entry name" value="Ketoacyl-synt_C"/>
    <property type="match status" value="1"/>
</dbReference>
<keyword evidence="5" id="KW-0175">Coiled coil</keyword>
<dbReference type="InterPro" id="IPR049900">
    <property type="entry name" value="PKS_mFAS_DH"/>
</dbReference>
<dbReference type="Gene3D" id="3.10.129.110">
    <property type="entry name" value="Polyketide synthase dehydratase"/>
    <property type="match status" value="1"/>
</dbReference>
<proteinExistence type="predicted"/>
<sequence>MDRIKNYILEQVSNKKISQEDAFSMLKELKNTDELHEEVAIIGLACTLPEAENPEEFWNNLINEYKNLVPSPPERYALFEPLQNPHYAEFLGMHPLGKRDSNEESDKNLVAFIKDIDKFDAAFFGIPPREARFIHPGQRIFLQTAWSAIEDAGYGYDTIVGSNTGVFVGEDHNNTLPYKYITEPDQMHLTGSWEGIMASRISYIFDLKGPAMVLDTACSSGLIAIHQACNALRNKDCEMVIAGGISLGGGTTGTALEEGEDTADALASVSSDDVVRTFDKKCSGTVFGEGCVAITLKLLKNAIKDGDHIYGVIKGSAINNDGASNGITAPNPLAQEDVIKEAWEKSNVNCESIQYIEAHGTGTILGDPIEIKGITNAFRKYTKRKQFCGVGSLKTNMGHMVAAAGCASVMKVVLGMKHNVIPASMYFEEPNPHINFCESPVFVVDKPYKWNKREMPRRAGVSAFGFSGTNGHAVIEEPPVLPERIEVVDNKLNVVCLSAKTETALFNLLKSYQTFLADNEELNMKDVCFTANTGRGHYDFRIAMLVDGQQSFRDNINLLVNEGLQSYMERKIYFGQYKTVSDMRQLLNENEVKESSIHQMNSEVEEQLNHIDSLDDNSYNVMLESICEAYTKGATIAWKKLYINRQNRRVSLPTYQFDKTFFWADVKKTKLTNSVVDDNSEKIHPLVDKLVVSTMNEDIYSVKLSPNSHWVLKEHVILGNSTVPGTAYIEVARAIGERYYHTDALELENVMFLTPLVVPNDSVVDAQIVAHKDVNKISFVISSLVKDEKNESETWVIYCKGDIKVNTNATLEKLEYNQMFEQEGIVNSPTNIPAINAQGLMGLGDRWNNVLRCGRLDNIAVCEVKLPDEYIGDLEQFKYHISVLDMAVNRPVQEFTSGIYLPYYYKKLTMHGPLPGHVFSKAILLNKNSNNDETKTYDIIISDIDGKVIVTIEGYVVKKVNVLNDYVANAFFGIEWVEVESRIAFKNAFKNVLMFRNKTKFSSQLEEKVKSSAQRVITVDYGKQYEKVNENEYIISTKEEDYYTLMKEISSCEITDIVHAKTLDFNMEYKDIIDYEDAQKNSIYSLFFITKSMLKNKIGRNINFILVTDYAQEIDKTERTIKPLNAAYIALAKTINMEYPDIKIRSIDIDESTDFDRIYEEIQNGEYNLRTAFRNNKKYRERLYKKDLTSTEKKINEIKVDGTYIITGGTGGLGLEVARYLSMKNKCNIILISRKTLPDRTIWADIIENGSDQKLCKIINKINEIEKENSNVEVLSGNVNDYTRMKEIIEYLITKYQTINGVFHCAGIAGDGFLYNKSEEAFASVLEPKIAGTKVMEACTKELNLDFMILFSSMITFFSAPGQGDYTVANAYLDSFAQYKNKMNQRTYAINWPGWSETGMAVDHNLVDGATLFKSLSTNQALSALDTVLSTGITNIIPGEIDYDLLSTVTNSMPMTLSSEIEKIVARRKDTGEVKQRSNKSYENIESREVLILGKAQDEFTETEIKLSKLYAAVLELKEIDIYESFNAMGGDSIIATEVYKLLNHFYEGVSEVSDMFVYPTIFEMAHYIDSKLQNENNENVLLTEHNIDNMMEKFEEGEIDVDDMISFFDSDEE</sequence>
<dbReference type="Pfam" id="PF14765">
    <property type="entry name" value="PS-DH"/>
    <property type="match status" value="1"/>
</dbReference>
<feature type="region of interest" description="C-terminal hotdog fold" evidence="4">
    <location>
        <begin position="824"/>
        <end position="966"/>
    </location>
</feature>
<dbReference type="SMART" id="SM00822">
    <property type="entry name" value="PKS_KR"/>
    <property type="match status" value="1"/>
</dbReference>
<accession>A0A1M7JEW2</accession>
<dbReference type="Pfam" id="PF00109">
    <property type="entry name" value="ketoacyl-synt"/>
    <property type="match status" value="1"/>
</dbReference>
<dbReference type="InterPro" id="IPR018201">
    <property type="entry name" value="Ketoacyl_synth_AS"/>
</dbReference>
<dbReference type="SUPFAM" id="SSF47336">
    <property type="entry name" value="ACP-like"/>
    <property type="match status" value="1"/>
</dbReference>
<feature type="domain" description="Carrier" evidence="6">
    <location>
        <begin position="1498"/>
        <end position="1573"/>
    </location>
</feature>
<dbReference type="InterPro" id="IPR050091">
    <property type="entry name" value="PKS_NRPS_Biosynth_Enz"/>
</dbReference>
<dbReference type="Pfam" id="PF08659">
    <property type="entry name" value="KR"/>
    <property type="match status" value="1"/>
</dbReference>
<dbReference type="Gene3D" id="3.40.47.10">
    <property type="match status" value="1"/>
</dbReference>
<feature type="domain" description="Ketosynthase family 3 (KS3)" evidence="7">
    <location>
        <begin position="36"/>
        <end position="477"/>
    </location>
</feature>
<dbReference type="Gene3D" id="1.10.1200.10">
    <property type="entry name" value="ACP-like"/>
    <property type="match status" value="1"/>
</dbReference>
<dbReference type="PROSITE" id="PS52019">
    <property type="entry name" value="PKS_MFAS_DH"/>
    <property type="match status" value="1"/>
</dbReference>
<dbReference type="Gene3D" id="1.10.1240.100">
    <property type="match status" value="1"/>
</dbReference>
<evidence type="ECO:0000256" key="3">
    <source>
        <dbReference type="ARBA" id="ARBA00022679"/>
    </source>
</evidence>
<name>A0A1M7JEW2_9FIRM</name>
<dbReference type="InterPro" id="IPR009081">
    <property type="entry name" value="PP-bd_ACP"/>
</dbReference>
<dbReference type="InterPro" id="IPR057326">
    <property type="entry name" value="KR_dom"/>
</dbReference>
<dbReference type="InterPro" id="IPR020841">
    <property type="entry name" value="PKS_Beta-ketoAc_synthase_dom"/>
</dbReference>
<gene>
    <name evidence="9" type="ORF">SAMN02746066_02229</name>
</gene>
<feature type="coiled-coil region" evidence="5">
    <location>
        <begin position="583"/>
        <end position="617"/>
    </location>
</feature>
<dbReference type="GO" id="GO:0004315">
    <property type="term" value="F:3-oxoacyl-[acyl-carrier-protein] synthase activity"/>
    <property type="evidence" value="ECO:0007669"/>
    <property type="project" value="InterPro"/>
</dbReference>
<evidence type="ECO:0000256" key="1">
    <source>
        <dbReference type="ARBA" id="ARBA00022450"/>
    </source>
</evidence>
<dbReference type="STRING" id="1120996.SAMN02746066_02229"/>
<dbReference type="SUPFAM" id="SSF51735">
    <property type="entry name" value="NAD(P)-binding Rossmann-fold domains"/>
    <property type="match status" value="2"/>
</dbReference>
<dbReference type="CDD" id="cd00833">
    <property type="entry name" value="PKS"/>
    <property type="match status" value="1"/>
</dbReference>
<dbReference type="InterPro" id="IPR014030">
    <property type="entry name" value="Ketoacyl_synth_N"/>
</dbReference>
<dbReference type="PROSITE" id="PS50075">
    <property type="entry name" value="CARRIER"/>
    <property type="match status" value="1"/>
</dbReference>
<evidence type="ECO:0000256" key="4">
    <source>
        <dbReference type="PROSITE-ProRule" id="PRU01363"/>
    </source>
</evidence>
<dbReference type="Pfam" id="PF21394">
    <property type="entry name" value="Beta-ketacyl_N"/>
    <property type="match status" value="1"/>
</dbReference>
<dbReference type="CDD" id="cd08953">
    <property type="entry name" value="KR_2_SDR_x"/>
    <property type="match status" value="1"/>
</dbReference>
<dbReference type="PROSITE" id="PS00606">
    <property type="entry name" value="KS3_1"/>
    <property type="match status" value="1"/>
</dbReference>
<dbReference type="Pfam" id="PF22621">
    <property type="entry name" value="CurL-like_PKS_C"/>
    <property type="match status" value="1"/>
</dbReference>